<evidence type="ECO:0000313" key="2">
    <source>
        <dbReference type="Proteomes" id="UP000664044"/>
    </source>
</evidence>
<protein>
    <recommendedName>
        <fullName evidence="3">Outer membrane protein beta-barrel domain-containing protein</fullName>
    </recommendedName>
</protein>
<sequence length="189" mass="21292">MKKGFFPSLYFIVASIFSLFNSEIIGQEKDNQAQFKVHHTLGAVLSHTQISQGIQQDGERKWLALPSLGINYNYMFNPKWSMGLHNDIVIEDYQVENHLRSGGGDRVLERSYPIASALVAGYKPEKSISYILGIGGEFAQSASFFMVRIGLEYGFHIDTKWELSINLINDLKVNGYNSFSYGLGVTRIL</sequence>
<gene>
    <name evidence="1" type="ORF">J0656_17410</name>
</gene>
<evidence type="ECO:0008006" key="3">
    <source>
        <dbReference type="Google" id="ProtNLM"/>
    </source>
</evidence>
<name>A0ABS3G8R3_9FLAO</name>
<evidence type="ECO:0000313" key="1">
    <source>
        <dbReference type="EMBL" id="MBO0355800.1"/>
    </source>
</evidence>
<dbReference type="RefSeq" id="WP_207036241.1">
    <property type="nucleotide sequence ID" value="NZ_JAFLNL010000012.1"/>
</dbReference>
<proteinExistence type="predicted"/>
<comment type="caution">
    <text evidence="1">The sequence shown here is derived from an EMBL/GenBank/DDBJ whole genome shotgun (WGS) entry which is preliminary data.</text>
</comment>
<organism evidence="1 2">
    <name type="scientific">Flagellimonas aurea</name>
    <dbReference type="NCBI Taxonomy" id="2915619"/>
    <lineage>
        <taxon>Bacteria</taxon>
        <taxon>Pseudomonadati</taxon>
        <taxon>Bacteroidota</taxon>
        <taxon>Flavobacteriia</taxon>
        <taxon>Flavobacteriales</taxon>
        <taxon>Flavobacteriaceae</taxon>
        <taxon>Flagellimonas</taxon>
    </lineage>
</organism>
<dbReference type="EMBL" id="JAFLNL010000012">
    <property type="protein sequence ID" value="MBO0355800.1"/>
    <property type="molecule type" value="Genomic_DNA"/>
</dbReference>
<keyword evidence="2" id="KW-1185">Reference proteome</keyword>
<accession>A0ABS3G8R3</accession>
<dbReference type="Proteomes" id="UP000664044">
    <property type="component" value="Unassembled WGS sequence"/>
</dbReference>
<reference evidence="1 2" key="1">
    <citation type="submission" date="2021-03" db="EMBL/GenBank/DDBJ databases">
        <title>Muricauda lutimaris sp. nov. and Muricauda ruestringensis sp. nov, two marine members of the Flavobacteriaceae isolated from deep sea sediments of Western Pacific.</title>
        <authorList>
            <person name="Zhao S."/>
            <person name="Liu R."/>
        </authorList>
    </citation>
    <scope>NUCLEOTIDE SEQUENCE [LARGE SCALE GENOMIC DNA]</scope>
    <source>
        <strain evidence="1 2">BC31-1-A7</strain>
    </source>
</reference>